<dbReference type="eggNOG" id="ENOG5034AAG">
    <property type="taxonomic scope" value="Bacteria"/>
</dbReference>
<organism evidence="2 3">
    <name type="scientific">Streptacidiphilus jiangxiensis</name>
    <dbReference type="NCBI Taxonomy" id="235985"/>
    <lineage>
        <taxon>Bacteria</taxon>
        <taxon>Bacillati</taxon>
        <taxon>Actinomycetota</taxon>
        <taxon>Actinomycetes</taxon>
        <taxon>Kitasatosporales</taxon>
        <taxon>Streptomycetaceae</taxon>
        <taxon>Streptacidiphilus</taxon>
    </lineage>
</organism>
<dbReference type="AlphaFoldDB" id="A0A1H7US55"/>
<feature type="chain" id="PRO_5039530074" description="Right handed beta helix region" evidence="1">
    <location>
        <begin position="23"/>
        <end position="260"/>
    </location>
</feature>
<evidence type="ECO:0000313" key="2">
    <source>
        <dbReference type="EMBL" id="SEL99654.1"/>
    </source>
</evidence>
<accession>A0A1H7US55</accession>
<evidence type="ECO:0008006" key="4">
    <source>
        <dbReference type="Google" id="ProtNLM"/>
    </source>
</evidence>
<feature type="signal peptide" evidence="1">
    <location>
        <begin position="1"/>
        <end position="22"/>
    </location>
</feature>
<reference evidence="3" key="1">
    <citation type="submission" date="2016-10" db="EMBL/GenBank/DDBJ databases">
        <authorList>
            <person name="Varghese N."/>
        </authorList>
    </citation>
    <scope>NUCLEOTIDE SEQUENCE [LARGE SCALE GENOMIC DNA]</scope>
    <source>
        <strain evidence="3">DSM 45096 / BCRC 16803 / CGMCC 4.1857 / CIP 109030 / JCM 12277 / KCTC 19219 / NBRC 100920 / 33214</strain>
    </source>
</reference>
<dbReference type="EMBL" id="FOAZ01000016">
    <property type="protein sequence ID" value="SEL99654.1"/>
    <property type="molecule type" value="Genomic_DNA"/>
</dbReference>
<dbReference type="STRING" id="235985.SAMN05414137_116126"/>
<keyword evidence="1" id="KW-0732">Signal</keyword>
<proteinExistence type="predicted"/>
<evidence type="ECO:0000256" key="1">
    <source>
        <dbReference type="SAM" id="SignalP"/>
    </source>
</evidence>
<dbReference type="RefSeq" id="WP_143094544.1">
    <property type="nucleotide sequence ID" value="NZ_BBPN01000022.1"/>
</dbReference>
<dbReference type="OrthoDB" id="9776971at2"/>
<keyword evidence="3" id="KW-1185">Reference proteome</keyword>
<name>A0A1H7US55_STRJI</name>
<evidence type="ECO:0000313" key="3">
    <source>
        <dbReference type="Proteomes" id="UP000183015"/>
    </source>
</evidence>
<gene>
    <name evidence="2" type="ORF">SAMN05414137_116126</name>
</gene>
<dbReference type="Proteomes" id="UP000183015">
    <property type="component" value="Unassembled WGS sequence"/>
</dbReference>
<protein>
    <recommendedName>
        <fullName evidence="4">Right handed beta helix region</fullName>
    </recommendedName>
</protein>
<sequence>MFRSILRAAPVAVATISALAFAGVPAAHATHRTVTQCSGGTLASGDYYEVVVHGTCQVPDGASVTVETQLYVTAGSTLDAVTTASVHVKGNLQVGRGAVLGLGCNTETKCTTPTMDEVDGNINSDHSTAVILHSDTVKGDITTLNDGPGLSCTDPSSLVKGIARLGTTPAYDAFEDNTVGGYITSSGLRSCWMGMERNHVGTNILISDDRTADPDGNEVAANRANGDLGCYNNSPAAQFGDGPHIPNAVNGTKLGECAAL</sequence>